<dbReference type="AlphaFoldDB" id="A0A0A8Y8J8"/>
<accession>A0A0A8Y8J8</accession>
<evidence type="ECO:0000313" key="1">
    <source>
        <dbReference type="EMBL" id="JAD22536.1"/>
    </source>
</evidence>
<sequence length="17" mass="2023">MKKDQISLLIWPVSPHM</sequence>
<organism evidence="1">
    <name type="scientific">Arundo donax</name>
    <name type="common">Giant reed</name>
    <name type="synonym">Donax arundinaceus</name>
    <dbReference type="NCBI Taxonomy" id="35708"/>
    <lineage>
        <taxon>Eukaryota</taxon>
        <taxon>Viridiplantae</taxon>
        <taxon>Streptophyta</taxon>
        <taxon>Embryophyta</taxon>
        <taxon>Tracheophyta</taxon>
        <taxon>Spermatophyta</taxon>
        <taxon>Magnoliopsida</taxon>
        <taxon>Liliopsida</taxon>
        <taxon>Poales</taxon>
        <taxon>Poaceae</taxon>
        <taxon>PACMAD clade</taxon>
        <taxon>Arundinoideae</taxon>
        <taxon>Arundineae</taxon>
        <taxon>Arundo</taxon>
    </lineage>
</organism>
<protein>
    <submittedName>
        <fullName evidence="1">Uncharacterized protein</fullName>
    </submittedName>
</protein>
<reference evidence="1" key="2">
    <citation type="journal article" date="2015" name="Data Brief">
        <title>Shoot transcriptome of the giant reed, Arundo donax.</title>
        <authorList>
            <person name="Barrero R.A."/>
            <person name="Guerrero F.D."/>
            <person name="Moolhuijzen P."/>
            <person name="Goolsby J.A."/>
            <person name="Tidwell J."/>
            <person name="Bellgard S.E."/>
            <person name="Bellgard M.I."/>
        </authorList>
    </citation>
    <scope>NUCLEOTIDE SEQUENCE</scope>
    <source>
        <tissue evidence="1">Shoot tissue taken approximately 20 cm above the soil surface</tissue>
    </source>
</reference>
<proteinExistence type="predicted"/>
<dbReference type="EMBL" id="GBRH01275359">
    <property type="protein sequence ID" value="JAD22536.1"/>
    <property type="molecule type" value="Transcribed_RNA"/>
</dbReference>
<name>A0A0A8Y8J8_ARUDO</name>
<reference evidence="1" key="1">
    <citation type="submission" date="2014-09" db="EMBL/GenBank/DDBJ databases">
        <authorList>
            <person name="Magalhaes I.L.F."/>
            <person name="Oliveira U."/>
            <person name="Santos F.R."/>
            <person name="Vidigal T.H.D.A."/>
            <person name="Brescovit A.D."/>
            <person name="Santos A.J."/>
        </authorList>
    </citation>
    <scope>NUCLEOTIDE SEQUENCE</scope>
    <source>
        <tissue evidence="1">Shoot tissue taken approximately 20 cm above the soil surface</tissue>
    </source>
</reference>